<dbReference type="Proteomes" id="UP000728032">
    <property type="component" value="Unassembled WGS sequence"/>
</dbReference>
<dbReference type="EMBL" id="OC938728">
    <property type="protein sequence ID" value="CAD7661500.1"/>
    <property type="molecule type" value="Genomic_DNA"/>
</dbReference>
<accession>A0A7R9MLF3</accession>
<gene>
    <name evidence="1" type="ORF">ONB1V03_LOCUS18061</name>
</gene>
<keyword evidence="2" id="KW-1185">Reference proteome</keyword>
<proteinExistence type="predicted"/>
<evidence type="ECO:0000313" key="2">
    <source>
        <dbReference type="Proteomes" id="UP000728032"/>
    </source>
</evidence>
<reference evidence="1" key="1">
    <citation type="submission" date="2020-11" db="EMBL/GenBank/DDBJ databases">
        <authorList>
            <person name="Tran Van P."/>
        </authorList>
    </citation>
    <scope>NUCLEOTIDE SEQUENCE</scope>
</reference>
<sequence length="66" mass="7815">MFGLFGKNVSEVNHYKRLYEELYRLGSGAFGEMMTIYGNWDEDNVYYIQMELCSNSLKNILQHKPQ</sequence>
<dbReference type="SUPFAM" id="SSF56112">
    <property type="entry name" value="Protein kinase-like (PK-like)"/>
    <property type="match status" value="1"/>
</dbReference>
<dbReference type="EMBL" id="CAJPVJ010023903">
    <property type="protein sequence ID" value="CAG2178636.1"/>
    <property type="molecule type" value="Genomic_DNA"/>
</dbReference>
<feature type="non-terminal residue" evidence="1">
    <location>
        <position position="1"/>
    </location>
</feature>
<name>A0A7R9MLF3_9ACAR</name>
<evidence type="ECO:0008006" key="3">
    <source>
        <dbReference type="Google" id="ProtNLM"/>
    </source>
</evidence>
<organism evidence="1">
    <name type="scientific">Oppiella nova</name>
    <dbReference type="NCBI Taxonomy" id="334625"/>
    <lineage>
        <taxon>Eukaryota</taxon>
        <taxon>Metazoa</taxon>
        <taxon>Ecdysozoa</taxon>
        <taxon>Arthropoda</taxon>
        <taxon>Chelicerata</taxon>
        <taxon>Arachnida</taxon>
        <taxon>Acari</taxon>
        <taxon>Acariformes</taxon>
        <taxon>Sarcoptiformes</taxon>
        <taxon>Oribatida</taxon>
        <taxon>Brachypylina</taxon>
        <taxon>Oppioidea</taxon>
        <taxon>Oppiidae</taxon>
        <taxon>Oppiella</taxon>
    </lineage>
</organism>
<evidence type="ECO:0000313" key="1">
    <source>
        <dbReference type="EMBL" id="CAD7661500.1"/>
    </source>
</evidence>
<dbReference type="AlphaFoldDB" id="A0A7R9MLF3"/>
<dbReference type="InterPro" id="IPR011009">
    <property type="entry name" value="Kinase-like_dom_sf"/>
</dbReference>
<protein>
    <recommendedName>
        <fullName evidence="3">Protein kinase domain-containing protein</fullName>
    </recommendedName>
</protein>